<evidence type="ECO:0000313" key="1">
    <source>
        <dbReference type="EMBL" id="MFD1332706.1"/>
    </source>
</evidence>
<organism evidence="1 2">
    <name type="scientific">Methylopila musalis</name>
    <dbReference type="NCBI Taxonomy" id="1134781"/>
    <lineage>
        <taxon>Bacteria</taxon>
        <taxon>Pseudomonadati</taxon>
        <taxon>Pseudomonadota</taxon>
        <taxon>Alphaproteobacteria</taxon>
        <taxon>Hyphomicrobiales</taxon>
        <taxon>Methylopilaceae</taxon>
        <taxon>Methylopila</taxon>
    </lineage>
</organism>
<evidence type="ECO:0000313" key="2">
    <source>
        <dbReference type="Proteomes" id="UP001597171"/>
    </source>
</evidence>
<dbReference type="EMBL" id="JBHTMX010000113">
    <property type="protein sequence ID" value="MFD1332706.1"/>
    <property type="molecule type" value="Genomic_DNA"/>
</dbReference>
<sequence length="87" mass="8623">MSGVVFDDVVARAGAGRLNGLSFAAPSGAIVALVGDDAATRRLALDVLNGDVRPSSGEARVGAFAARSFGSPIPHGVAERLDGAGFA</sequence>
<comment type="caution">
    <text evidence="1">The sequence shown here is derived from an EMBL/GenBank/DDBJ whole genome shotgun (WGS) entry which is preliminary data.</text>
</comment>
<reference evidence="2" key="1">
    <citation type="journal article" date="2019" name="Int. J. Syst. Evol. Microbiol.">
        <title>The Global Catalogue of Microorganisms (GCM) 10K type strain sequencing project: providing services to taxonomists for standard genome sequencing and annotation.</title>
        <authorList>
            <consortium name="The Broad Institute Genomics Platform"/>
            <consortium name="The Broad Institute Genome Sequencing Center for Infectious Disease"/>
            <person name="Wu L."/>
            <person name="Ma J."/>
        </authorList>
    </citation>
    <scope>NUCLEOTIDE SEQUENCE [LARGE SCALE GENOMIC DNA]</scope>
    <source>
        <strain evidence="2">CCUG 61696</strain>
    </source>
</reference>
<gene>
    <name evidence="1" type="ORF">ACFQ4O_11930</name>
</gene>
<feature type="non-terminal residue" evidence="1">
    <location>
        <position position="87"/>
    </location>
</feature>
<keyword evidence="2" id="KW-1185">Reference proteome</keyword>
<accession>A0ABW3Z8Y0</accession>
<proteinExistence type="predicted"/>
<protein>
    <submittedName>
        <fullName evidence="1">Uncharacterized protein</fullName>
    </submittedName>
</protein>
<name>A0ABW3Z8Y0_9HYPH</name>
<dbReference type="Proteomes" id="UP001597171">
    <property type="component" value="Unassembled WGS sequence"/>
</dbReference>